<dbReference type="GO" id="GO:0070401">
    <property type="term" value="F:NADP+ binding"/>
    <property type="evidence" value="ECO:0007669"/>
    <property type="project" value="UniProtKB-ARBA"/>
</dbReference>
<name>A0A2Z4GI83_9BACT</name>
<evidence type="ECO:0000256" key="2">
    <source>
        <dbReference type="ARBA" id="ARBA00009539"/>
    </source>
</evidence>
<evidence type="ECO:0000256" key="5">
    <source>
        <dbReference type="ARBA" id="ARBA00022857"/>
    </source>
</evidence>
<dbReference type="GO" id="GO:0046655">
    <property type="term" value="P:folic acid metabolic process"/>
    <property type="evidence" value="ECO:0007669"/>
    <property type="project" value="TreeGrafter"/>
</dbReference>
<comment type="function">
    <text evidence="7 8">Key enzyme in folate metabolism. Catalyzes an essential reaction for de novo glycine and purine synthesis, and for DNA precursor synthesis.</text>
</comment>
<keyword evidence="6 8" id="KW-0560">Oxidoreductase</keyword>
<dbReference type="GO" id="GO:0004146">
    <property type="term" value="F:dihydrofolate reductase activity"/>
    <property type="evidence" value="ECO:0007669"/>
    <property type="project" value="UniProtKB-EC"/>
</dbReference>
<dbReference type="GO" id="GO:0005829">
    <property type="term" value="C:cytosol"/>
    <property type="evidence" value="ECO:0007669"/>
    <property type="project" value="TreeGrafter"/>
</dbReference>
<keyword evidence="5 8" id="KW-0521">NADP</keyword>
<dbReference type="InterPro" id="IPR024072">
    <property type="entry name" value="DHFR-like_dom_sf"/>
</dbReference>
<evidence type="ECO:0000313" key="10">
    <source>
        <dbReference type="EMBL" id="AWW00709.1"/>
    </source>
</evidence>
<dbReference type="FunFam" id="3.40.430.10:FF:000001">
    <property type="entry name" value="Dihydrofolate reductase"/>
    <property type="match status" value="1"/>
</dbReference>
<dbReference type="InterPro" id="IPR012259">
    <property type="entry name" value="DHFR"/>
</dbReference>
<evidence type="ECO:0000256" key="1">
    <source>
        <dbReference type="ARBA" id="ARBA00004903"/>
    </source>
</evidence>
<keyword evidence="10" id="KW-0808">Transferase</keyword>
<sequence length="171" mass="19500">MENQERNISLIIAVAENNVIGKDNTLIWRLSEDLKNFKRLTSGHSIIMGRKTYDSIGKPLPKRHNIIVSRNKDLKIEGCHVVHSLEDAYSLAMELDGKEEIFVIGGANIYTQALADANRIHLTAVHADPEGDAFFDLNLLEGWETVDSRFYAKDEKNEYDFVISLLLREER</sequence>
<dbReference type="GO" id="GO:0046452">
    <property type="term" value="P:dihydrofolate metabolic process"/>
    <property type="evidence" value="ECO:0007669"/>
    <property type="project" value="TreeGrafter"/>
</dbReference>
<protein>
    <recommendedName>
        <fullName evidence="3 8">Dihydrofolate reductase</fullName>
        <ecNumber evidence="3 8">1.5.1.3</ecNumber>
    </recommendedName>
</protein>
<dbReference type="GO" id="GO:0006730">
    <property type="term" value="P:one-carbon metabolic process"/>
    <property type="evidence" value="ECO:0007669"/>
    <property type="project" value="UniProtKB-KW"/>
</dbReference>
<dbReference type="Pfam" id="PF00186">
    <property type="entry name" value="DHFR_1"/>
    <property type="match status" value="1"/>
</dbReference>
<dbReference type="GO" id="GO:0046654">
    <property type="term" value="P:tetrahydrofolate biosynthetic process"/>
    <property type="evidence" value="ECO:0007669"/>
    <property type="project" value="UniProtKB-UniPathway"/>
</dbReference>
<keyword evidence="10" id="KW-0418">Kinase</keyword>
<dbReference type="EC" id="1.5.1.3" evidence="3 8"/>
<dbReference type="Proteomes" id="UP000249873">
    <property type="component" value="Chromosome"/>
</dbReference>
<reference evidence="10 11" key="1">
    <citation type="submission" date="2018-05" db="EMBL/GenBank/DDBJ databases">
        <title>Complete genome sequence of Arcticibacterium luteifluviistationis SM1504T, a cytophagaceae bacterium isolated from Arctic surface seawater.</title>
        <authorList>
            <person name="Li Y."/>
            <person name="Qin Q.-L."/>
        </authorList>
    </citation>
    <scope>NUCLEOTIDE SEQUENCE [LARGE SCALE GENOMIC DNA]</scope>
    <source>
        <strain evidence="10 11">SM1504</strain>
    </source>
</reference>
<evidence type="ECO:0000313" key="11">
    <source>
        <dbReference type="Proteomes" id="UP000249873"/>
    </source>
</evidence>
<comment type="catalytic activity">
    <reaction evidence="8">
        <text>(6S)-5,6,7,8-tetrahydrofolate + NADP(+) = 7,8-dihydrofolate + NADPH + H(+)</text>
        <dbReference type="Rhea" id="RHEA:15009"/>
        <dbReference type="ChEBI" id="CHEBI:15378"/>
        <dbReference type="ChEBI" id="CHEBI:57451"/>
        <dbReference type="ChEBI" id="CHEBI:57453"/>
        <dbReference type="ChEBI" id="CHEBI:57783"/>
        <dbReference type="ChEBI" id="CHEBI:58349"/>
        <dbReference type="EC" id="1.5.1.3"/>
    </reaction>
</comment>
<proteinExistence type="inferred from homology"/>
<evidence type="ECO:0000256" key="4">
    <source>
        <dbReference type="ARBA" id="ARBA00022563"/>
    </source>
</evidence>
<dbReference type="RefSeq" id="WP_111374075.1">
    <property type="nucleotide sequence ID" value="NZ_CP029480.1"/>
</dbReference>
<evidence type="ECO:0000256" key="7">
    <source>
        <dbReference type="ARBA" id="ARBA00025067"/>
    </source>
</evidence>
<evidence type="ECO:0000256" key="6">
    <source>
        <dbReference type="ARBA" id="ARBA00023002"/>
    </source>
</evidence>
<dbReference type="PRINTS" id="PR00070">
    <property type="entry name" value="DHFR"/>
</dbReference>
<gene>
    <name evidence="10" type="ORF">DJ013_21975</name>
</gene>
<dbReference type="SUPFAM" id="SSF53597">
    <property type="entry name" value="Dihydrofolate reductase-like"/>
    <property type="match status" value="1"/>
</dbReference>
<accession>A0A2Z4GI83</accession>
<dbReference type="PIRSF" id="PIRSF000194">
    <property type="entry name" value="DHFR"/>
    <property type="match status" value="1"/>
</dbReference>
<dbReference type="PROSITE" id="PS51330">
    <property type="entry name" value="DHFR_2"/>
    <property type="match status" value="1"/>
</dbReference>
<organism evidence="10 11">
    <name type="scientific">Arcticibacterium luteifluviistationis</name>
    <dbReference type="NCBI Taxonomy" id="1784714"/>
    <lineage>
        <taxon>Bacteria</taxon>
        <taxon>Pseudomonadati</taxon>
        <taxon>Bacteroidota</taxon>
        <taxon>Cytophagia</taxon>
        <taxon>Cytophagales</taxon>
        <taxon>Leadbetterellaceae</taxon>
        <taxon>Arcticibacterium</taxon>
    </lineage>
</organism>
<dbReference type="InterPro" id="IPR001796">
    <property type="entry name" value="DHFR_dom"/>
</dbReference>
<comment type="pathway">
    <text evidence="1 8">Cofactor biosynthesis; tetrahydrofolate biosynthesis; 5,6,7,8-tetrahydrofolate from 7,8-dihydrofolate: step 1/1.</text>
</comment>
<dbReference type="EMBL" id="CP029480">
    <property type="protein sequence ID" value="AWW00709.1"/>
    <property type="molecule type" value="Genomic_DNA"/>
</dbReference>
<keyword evidence="11" id="KW-1185">Reference proteome</keyword>
<comment type="similarity">
    <text evidence="2 8">Belongs to the dihydrofolate reductase family.</text>
</comment>
<evidence type="ECO:0000256" key="8">
    <source>
        <dbReference type="PIRNR" id="PIRNR000194"/>
    </source>
</evidence>
<dbReference type="PANTHER" id="PTHR48069:SF3">
    <property type="entry name" value="DIHYDROFOLATE REDUCTASE"/>
    <property type="match status" value="1"/>
</dbReference>
<dbReference type="GO" id="GO:0016301">
    <property type="term" value="F:kinase activity"/>
    <property type="evidence" value="ECO:0007669"/>
    <property type="project" value="UniProtKB-KW"/>
</dbReference>
<dbReference type="OrthoDB" id="9804315at2"/>
<dbReference type="CDD" id="cd00209">
    <property type="entry name" value="DHFR"/>
    <property type="match status" value="1"/>
</dbReference>
<dbReference type="PANTHER" id="PTHR48069">
    <property type="entry name" value="DIHYDROFOLATE REDUCTASE"/>
    <property type="match status" value="1"/>
</dbReference>
<keyword evidence="4 8" id="KW-0554">One-carbon metabolism</keyword>
<dbReference type="UniPathway" id="UPA00077">
    <property type="reaction ID" value="UER00158"/>
</dbReference>
<evidence type="ECO:0000256" key="3">
    <source>
        <dbReference type="ARBA" id="ARBA00012856"/>
    </source>
</evidence>
<evidence type="ECO:0000259" key="9">
    <source>
        <dbReference type="PROSITE" id="PS51330"/>
    </source>
</evidence>
<dbReference type="KEGG" id="als:DJ013_21975"/>
<dbReference type="Gene3D" id="3.40.430.10">
    <property type="entry name" value="Dihydrofolate Reductase, subunit A"/>
    <property type="match status" value="1"/>
</dbReference>
<dbReference type="AlphaFoldDB" id="A0A2Z4GI83"/>
<feature type="domain" description="DHFR" evidence="9">
    <location>
        <begin position="7"/>
        <end position="168"/>
    </location>
</feature>